<protein>
    <recommendedName>
        <fullName evidence="3">DUF559 domain-containing protein</fullName>
    </recommendedName>
</protein>
<gene>
    <name evidence="1" type="ORF">BMON_1524</name>
</gene>
<dbReference type="GeneID" id="93094509"/>
<dbReference type="AlphaFoldDB" id="A0A087C4R0"/>
<name>A0A087C4R0_9BIFI</name>
<organism evidence="1 2">
    <name type="scientific">Bifidobacterium mongoliense DSM 21395</name>
    <dbReference type="NCBI Taxonomy" id="1437603"/>
    <lineage>
        <taxon>Bacteria</taxon>
        <taxon>Bacillati</taxon>
        <taxon>Actinomycetota</taxon>
        <taxon>Actinomycetes</taxon>
        <taxon>Bifidobacteriales</taxon>
        <taxon>Bifidobacteriaceae</taxon>
        <taxon>Bifidobacterium</taxon>
    </lineage>
</organism>
<dbReference type="InterPro" id="IPR011335">
    <property type="entry name" value="Restrct_endonuc-II-like"/>
</dbReference>
<dbReference type="SUPFAM" id="SSF52980">
    <property type="entry name" value="Restriction endonuclease-like"/>
    <property type="match status" value="1"/>
</dbReference>
<dbReference type="Proteomes" id="UP000029082">
    <property type="component" value="Unassembled WGS sequence"/>
</dbReference>
<accession>A0A087C4R0</accession>
<dbReference type="eggNOG" id="COG5340">
    <property type="taxonomic scope" value="Bacteria"/>
</dbReference>
<proteinExistence type="predicted"/>
<dbReference type="Gene3D" id="3.40.960.10">
    <property type="entry name" value="VSR Endonuclease"/>
    <property type="match status" value="1"/>
</dbReference>
<reference evidence="1 2" key="1">
    <citation type="submission" date="2014-03" db="EMBL/GenBank/DDBJ databases">
        <title>Genomics of Bifidobacteria.</title>
        <authorList>
            <person name="Ventura M."/>
            <person name="Milani C."/>
            <person name="Lugli G.A."/>
        </authorList>
    </citation>
    <scope>NUCLEOTIDE SEQUENCE [LARGE SCALE GENOMIC DNA]</scope>
    <source>
        <strain evidence="1 2">DSM 21395</strain>
    </source>
</reference>
<dbReference type="OrthoDB" id="3173471at2"/>
<dbReference type="RefSeq" id="WP_123644364.1">
    <property type="nucleotide sequence ID" value="NZ_JDUO01000005.1"/>
</dbReference>
<dbReference type="EMBL" id="JGZE01000004">
    <property type="protein sequence ID" value="KFI78260.1"/>
    <property type="molecule type" value="Genomic_DNA"/>
</dbReference>
<evidence type="ECO:0000313" key="2">
    <source>
        <dbReference type="Proteomes" id="UP000029082"/>
    </source>
</evidence>
<dbReference type="STRING" id="1437603.GCA_000771525_01467"/>
<sequence length="307" mass="35236">MNTRAELKKFPRYLDAHLARNVVDHPDNPCCRDPGDRRNPGREINVDPYIAAVMRSRKMLTFAGLTALHMLGFPELRHMAGTRYPIQVCVSDPSTRSKLTGVDFLCWPLPYEASVYELGERTIRIVDPITACLQSLRFLDHIESVVMFDSLLSRHRSNRAPKLAMLETLILGPQRFKGKTTGKWALRRTRGGTDSPMESRVRIKLQQSRFPEPVINHPILHPITGERWFADMAYPRLRIAIEYQGIEFHATRAGLERDSRKISGLQGLSWNVIPLTATDVFSRRGWERFTDTLRAVIRAQSKRVCKF</sequence>
<keyword evidence="2" id="KW-1185">Reference proteome</keyword>
<evidence type="ECO:0008006" key="3">
    <source>
        <dbReference type="Google" id="ProtNLM"/>
    </source>
</evidence>
<evidence type="ECO:0000313" key="1">
    <source>
        <dbReference type="EMBL" id="KFI78260.1"/>
    </source>
</evidence>
<comment type="caution">
    <text evidence="1">The sequence shown here is derived from an EMBL/GenBank/DDBJ whole genome shotgun (WGS) entry which is preliminary data.</text>
</comment>